<evidence type="ECO:0000313" key="9">
    <source>
        <dbReference type="Proteomes" id="UP000265140"/>
    </source>
</evidence>
<feature type="domain" description="Major facilitator superfamily (MFS) profile" evidence="7">
    <location>
        <begin position="76"/>
        <end position="504"/>
    </location>
</feature>
<feature type="transmembrane region" description="Helical" evidence="6">
    <location>
        <begin position="219"/>
        <end position="241"/>
    </location>
</feature>
<protein>
    <recommendedName>
        <fullName evidence="7">Major facilitator superfamily (MFS) profile domain-containing protein</fullName>
    </recommendedName>
</protein>
<dbReference type="Bgee" id="ENSELUG00000012423">
    <property type="expression patterns" value="Expressed in nose and 3 other cell types or tissues"/>
</dbReference>
<feature type="transmembrane region" description="Helical" evidence="6">
    <location>
        <begin position="416"/>
        <end position="439"/>
    </location>
</feature>
<comment type="subcellular location">
    <subcellularLocation>
        <location evidence="1">Membrane</location>
        <topology evidence="1">Multi-pass membrane protein</topology>
    </subcellularLocation>
</comment>
<dbReference type="PROSITE" id="PS00216">
    <property type="entry name" value="SUGAR_TRANSPORT_1"/>
    <property type="match status" value="1"/>
</dbReference>
<feature type="transmembrane region" description="Helical" evidence="6">
    <location>
        <begin position="131"/>
        <end position="152"/>
    </location>
</feature>
<feature type="transmembrane region" description="Helical" evidence="6">
    <location>
        <begin position="479"/>
        <end position="499"/>
    </location>
</feature>
<dbReference type="STRING" id="8010.ENSELUP00000012138"/>
<dbReference type="SUPFAM" id="SSF103473">
    <property type="entry name" value="MFS general substrate transporter"/>
    <property type="match status" value="1"/>
</dbReference>
<evidence type="ECO:0000256" key="5">
    <source>
        <dbReference type="SAM" id="MobiDB-lite"/>
    </source>
</evidence>
<dbReference type="PROSITE" id="PS50850">
    <property type="entry name" value="MFS"/>
    <property type="match status" value="1"/>
</dbReference>
<dbReference type="Gene3D" id="1.20.1250.20">
    <property type="entry name" value="MFS general substrate transporter like domains"/>
    <property type="match status" value="1"/>
</dbReference>
<gene>
    <name evidence="8" type="primary">SLC22A4</name>
</gene>
<evidence type="ECO:0000256" key="1">
    <source>
        <dbReference type="ARBA" id="ARBA00004141"/>
    </source>
</evidence>
<evidence type="ECO:0000256" key="6">
    <source>
        <dbReference type="SAM" id="Phobius"/>
    </source>
</evidence>
<sequence length="547" mass="61816">MRDYDEITSFIGEWGPFQKLIFFLLSLSSIPNGYVGMAMVFVADIPPHRCRIPWLNTSSFSLDLNHSIPLQELNGEIILSRCTRFKGHVDSNTSYRNQTEGCLDGWEFSQEQYTSTIVTEWDLVCDDAWKAPFTVTIFFLGVVSGSFFSGIISDRYGRRLIFFVTMAVQTIFSILQATSNSWEMFCVFYFISGMGQIANYCSAIILGSELLIKNVRVNFALLGVPISYALGYTALPIFAWFIRSWRILLIALSLPGFLYIPLWWYVPESPQWLLSQGRVKEAEDIIRIAAKKNGITPPDCIFQQEACEQLTEHKNKEMYSWLDLVKTRNIRNITFIVIAVWVVISMTYYGMSLNTANMEGDPYLNCLVAASSEFLGYGYIWVFVHYVPRRCTLPCTLILSGIMLLLVKFIPEDLHALYTTLVMIGKTGVTGAFGFLYLYSTELFPTVVRNMALGATSMSSRLGSTVSPYIAYMGTYNKILPYIVMGGSTIAAGVLAFFLPETKGEKLPEFINQVKPIRCITMKQDSQKGQRQKGNVQVENGVDTIQE</sequence>
<reference evidence="8" key="4">
    <citation type="submission" date="2025-09" db="UniProtKB">
        <authorList>
            <consortium name="Ensembl"/>
        </authorList>
    </citation>
    <scope>IDENTIFICATION</scope>
</reference>
<evidence type="ECO:0000313" key="8">
    <source>
        <dbReference type="Ensembl" id="ENSELUP00000012138.2"/>
    </source>
</evidence>
<reference evidence="8" key="2">
    <citation type="submission" date="2020-02" db="EMBL/GenBank/DDBJ databases">
        <title>Esox lucius (northern pike) genome, fEsoLuc1, primary haplotype.</title>
        <authorList>
            <person name="Myers G."/>
            <person name="Karagic N."/>
            <person name="Meyer A."/>
            <person name="Pippel M."/>
            <person name="Reichard M."/>
            <person name="Winkler S."/>
            <person name="Tracey A."/>
            <person name="Sims Y."/>
            <person name="Howe K."/>
            <person name="Rhie A."/>
            <person name="Formenti G."/>
            <person name="Durbin R."/>
            <person name="Fedrigo O."/>
            <person name="Jarvis E.D."/>
        </authorList>
    </citation>
    <scope>NUCLEOTIDE SEQUENCE [LARGE SCALE GENOMIC DNA]</scope>
</reference>
<feature type="transmembrane region" description="Helical" evidence="6">
    <location>
        <begin position="362"/>
        <end position="384"/>
    </location>
</feature>
<accession>A0A3P8Y681</accession>
<feature type="transmembrane region" description="Helical" evidence="6">
    <location>
        <begin position="247"/>
        <end position="266"/>
    </location>
</feature>
<feature type="transmembrane region" description="Helical" evidence="6">
    <location>
        <begin position="391"/>
        <end position="410"/>
    </location>
</feature>
<evidence type="ECO:0000256" key="2">
    <source>
        <dbReference type="ARBA" id="ARBA00022692"/>
    </source>
</evidence>
<feature type="transmembrane region" description="Helical" evidence="6">
    <location>
        <begin position="159"/>
        <end position="175"/>
    </location>
</feature>
<keyword evidence="4 6" id="KW-0472">Membrane</keyword>
<name>A0A3P8Y681_ESOLU</name>
<dbReference type="InterPro" id="IPR020846">
    <property type="entry name" value="MFS_dom"/>
</dbReference>
<dbReference type="GO" id="GO:0022857">
    <property type="term" value="F:transmembrane transporter activity"/>
    <property type="evidence" value="ECO:0007669"/>
    <property type="project" value="InterPro"/>
</dbReference>
<evidence type="ECO:0000259" key="7">
    <source>
        <dbReference type="PROSITE" id="PS50850"/>
    </source>
</evidence>
<dbReference type="GO" id="GO:0016020">
    <property type="term" value="C:membrane"/>
    <property type="evidence" value="ECO:0007669"/>
    <property type="project" value="UniProtKB-SubCell"/>
</dbReference>
<evidence type="ECO:0000256" key="3">
    <source>
        <dbReference type="ARBA" id="ARBA00022989"/>
    </source>
</evidence>
<evidence type="ECO:0000256" key="4">
    <source>
        <dbReference type="ARBA" id="ARBA00023136"/>
    </source>
</evidence>
<feature type="region of interest" description="Disordered" evidence="5">
    <location>
        <begin position="525"/>
        <end position="547"/>
    </location>
</feature>
<dbReference type="Ensembl" id="ENSELUT00000037969.3">
    <property type="protein sequence ID" value="ENSELUP00000012138.2"/>
    <property type="gene ID" value="ENSELUG00000012423.3"/>
</dbReference>
<dbReference type="InterPro" id="IPR005829">
    <property type="entry name" value="Sugar_transporter_CS"/>
</dbReference>
<keyword evidence="2 6" id="KW-0812">Transmembrane</keyword>
<feature type="transmembrane region" description="Helical" evidence="6">
    <location>
        <begin position="20"/>
        <end position="43"/>
    </location>
</feature>
<keyword evidence="9" id="KW-1185">Reference proteome</keyword>
<proteinExistence type="predicted"/>
<keyword evidence="3 6" id="KW-1133">Transmembrane helix</keyword>
<dbReference type="AlphaFoldDB" id="A0A3P8Y681"/>
<dbReference type="OrthoDB" id="3936150at2759"/>
<feature type="transmembrane region" description="Helical" evidence="6">
    <location>
        <begin position="187"/>
        <end position="207"/>
    </location>
</feature>
<organism evidence="8 9">
    <name type="scientific">Esox lucius</name>
    <name type="common">Northern pike</name>
    <dbReference type="NCBI Taxonomy" id="8010"/>
    <lineage>
        <taxon>Eukaryota</taxon>
        <taxon>Metazoa</taxon>
        <taxon>Chordata</taxon>
        <taxon>Craniata</taxon>
        <taxon>Vertebrata</taxon>
        <taxon>Euteleostomi</taxon>
        <taxon>Actinopterygii</taxon>
        <taxon>Neopterygii</taxon>
        <taxon>Teleostei</taxon>
        <taxon>Protacanthopterygii</taxon>
        <taxon>Esociformes</taxon>
        <taxon>Esocidae</taxon>
        <taxon>Esox</taxon>
    </lineage>
</organism>
<dbReference type="Proteomes" id="UP000265140">
    <property type="component" value="Chromosome 4"/>
</dbReference>
<dbReference type="PANTHER" id="PTHR24064">
    <property type="entry name" value="SOLUTE CARRIER FAMILY 22 MEMBER"/>
    <property type="match status" value="1"/>
</dbReference>
<dbReference type="InterPro" id="IPR005828">
    <property type="entry name" value="MFS_sugar_transport-like"/>
</dbReference>
<reference evidence="9" key="1">
    <citation type="journal article" date="2014" name="PLoS ONE">
        <title>The genome and linkage map of the northern pike (Esox lucius): conserved synteny revealed between the salmonid sister group and the Neoteleostei.</title>
        <authorList>
            <person name="Rondeau E.B."/>
            <person name="Minkley D.R."/>
            <person name="Leong J.S."/>
            <person name="Messmer A.M."/>
            <person name="Jantzen J.R."/>
            <person name="von Schalburg K.R."/>
            <person name="Lemon C."/>
            <person name="Bird N.H."/>
            <person name="Koop B.F."/>
        </authorList>
    </citation>
    <scope>NUCLEOTIDE SEQUENCE</scope>
</reference>
<reference evidence="8" key="3">
    <citation type="submission" date="2025-08" db="UniProtKB">
        <authorList>
            <consortium name="Ensembl"/>
        </authorList>
    </citation>
    <scope>IDENTIFICATION</scope>
</reference>
<feature type="transmembrane region" description="Helical" evidence="6">
    <location>
        <begin position="333"/>
        <end position="350"/>
    </location>
</feature>
<dbReference type="Pfam" id="PF00083">
    <property type="entry name" value="Sugar_tr"/>
    <property type="match status" value="1"/>
</dbReference>
<dbReference type="InParanoid" id="A0A3P8Y681"/>
<dbReference type="InterPro" id="IPR036259">
    <property type="entry name" value="MFS_trans_sf"/>
</dbReference>
<dbReference type="GeneTree" id="ENSGT00940000163251"/>